<dbReference type="Gene3D" id="1.10.101.10">
    <property type="entry name" value="PGBD-like superfamily/PGBD"/>
    <property type="match status" value="1"/>
</dbReference>
<keyword evidence="1" id="KW-0732">Signal</keyword>
<feature type="signal peptide" evidence="1">
    <location>
        <begin position="1"/>
        <end position="19"/>
    </location>
</feature>
<dbReference type="OrthoDB" id="6872143at2"/>
<accession>I8TBU7</accession>
<keyword evidence="4" id="KW-1185">Reference proteome</keyword>
<evidence type="ECO:0000256" key="1">
    <source>
        <dbReference type="SAM" id="SignalP"/>
    </source>
</evidence>
<dbReference type="EMBL" id="AKGD01000001">
    <property type="protein sequence ID" value="EIT71365.1"/>
    <property type="molecule type" value="Genomic_DNA"/>
</dbReference>
<protein>
    <recommendedName>
        <fullName evidence="2">Peptidoglycan binding-like domain-containing protein</fullName>
    </recommendedName>
</protein>
<evidence type="ECO:0000259" key="2">
    <source>
        <dbReference type="Pfam" id="PF01471"/>
    </source>
</evidence>
<dbReference type="Proteomes" id="UP000003704">
    <property type="component" value="Unassembled WGS sequence"/>
</dbReference>
<dbReference type="InterPro" id="IPR036365">
    <property type="entry name" value="PGBD-like_sf"/>
</dbReference>
<feature type="domain" description="Peptidoglycan binding-like" evidence="2">
    <location>
        <begin position="252"/>
        <end position="295"/>
    </location>
</feature>
<dbReference type="RefSeq" id="WP_007184454.1">
    <property type="nucleotide sequence ID" value="NZ_AKGD01000001.1"/>
</dbReference>
<gene>
    <name evidence="3" type="ORF">WQQ_15020</name>
</gene>
<dbReference type="SUPFAM" id="SSF47090">
    <property type="entry name" value="PGBD-like"/>
    <property type="match status" value="1"/>
</dbReference>
<feature type="chain" id="PRO_5003714256" description="Peptidoglycan binding-like domain-containing protein" evidence="1">
    <location>
        <begin position="20"/>
        <end position="309"/>
    </location>
</feature>
<dbReference type="AlphaFoldDB" id="I8TBU7"/>
<dbReference type="InterPro" id="IPR036366">
    <property type="entry name" value="PGBDSf"/>
</dbReference>
<proteinExistence type="predicted"/>
<name>I8TBU7_9GAMM</name>
<dbReference type="STRING" id="1172194.WQQ_15020"/>
<evidence type="ECO:0000313" key="3">
    <source>
        <dbReference type="EMBL" id="EIT71365.1"/>
    </source>
</evidence>
<sequence>MPSRLLPLLAFVLSPLAIAQEAAPSTSIAIAEPPAAKPGECWSLVVVPATFERQVETVLKTPAGEKRIPKPARYEWVEQTITVPAGKRRIVVKAAEYEITEEQVLISPAGSRAVSTPATYRTIEERVPSKTGAVLGPHPVTGELCVVEGPIEYQIVKRKQLITPAGTQMVETQARYKTVQHRKLVTPAETRLVDRPERTITKRVKQLVEPAGFALEPTPAVYEDVVRIVQISPARSEWRSVLCETNLTRELLGRVQQALKKAGHDPGRADGRWNAQSARAMRQFQAANGLPQSGISMESLEKLQVPVGG</sequence>
<reference evidence="3 4" key="1">
    <citation type="journal article" date="2012" name="J. Bacteriol.">
        <title>Genome Sequence of n-Alkane-Degrading Hydrocarboniphaga effusa Strain AP103T (ATCC BAA-332T).</title>
        <authorList>
            <person name="Chang H.K."/>
            <person name="Zylstra G.J."/>
            <person name="Chae J.C."/>
        </authorList>
    </citation>
    <scope>NUCLEOTIDE SEQUENCE [LARGE SCALE GENOMIC DNA]</scope>
    <source>
        <strain evidence="3 4">AP103</strain>
    </source>
</reference>
<evidence type="ECO:0000313" key="4">
    <source>
        <dbReference type="Proteomes" id="UP000003704"/>
    </source>
</evidence>
<dbReference type="InterPro" id="IPR002477">
    <property type="entry name" value="Peptidoglycan-bd-like"/>
</dbReference>
<dbReference type="Pfam" id="PF01471">
    <property type="entry name" value="PG_binding_1"/>
    <property type="match status" value="1"/>
</dbReference>
<organism evidence="3 4">
    <name type="scientific">Hydrocarboniphaga effusa AP103</name>
    <dbReference type="NCBI Taxonomy" id="1172194"/>
    <lineage>
        <taxon>Bacteria</taxon>
        <taxon>Pseudomonadati</taxon>
        <taxon>Pseudomonadota</taxon>
        <taxon>Gammaproteobacteria</taxon>
        <taxon>Nevskiales</taxon>
        <taxon>Nevskiaceae</taxon>
        <taxon>Hydrocarboniphaga</taxon>
    </lineage>
</organism>
<comment type="caution">
    <text evidence="3">The sequence shown here is derived from an EMBL/GenBank/DDBJ whole genome shotgun (WGS) entry which is preliminary data.</text>
</comment>